<evidence type="ECO:0000256" key="1">
    <source>
        <dbReference type="SAM" id="Phobius"/>
    </source>
</evidence>
<dbReference type="EMBL" id="KV749055">
    <property type="protein sequence ID" value="OCL11388.1"/>
    <property type="molecule type" value="Genomic_DNA"/>
</dbReference>
<dbReference type="AlphaFoldDB" id="A0A8E2JVU3"/>
<evidence type="ECO:0000313" key="3">
    <source>
        <dbReference type="Proteomes" id="UP000250140"/>
    </source>
</evidence>
<evidence type="ECO:0000313" key="2">
    <source>
        <dbReference type="EMBL" id="OCL11388.1"/>
    </source>
</evidence>
<dbReference type="OrthoDB" id="3913963at2759"/>
<reference evidence="2 3" key="1">
    <citation type="journal article" date="2016" name="Nat. Commun.">
        <title>Ectomycorrhizal ecology is imprinted in the genome of the dominant symbiotic fungus Cenococcum geophilum.</title>
        <authorList>
            <consortium name="DOE Joint Genome Institute"/>
            <person name="Peter M."/>
            <person name="Kohler A."/>
            <person name="Ohm R.A."/>
            <person name="Kuo A."/>
            <person name="Krutzmann J."/>
            <person name="Morin E."/>
            <person name="Arend M."/>
            <person name="Barry K.W."/>
            <person name="Binder M."/>
            <person name="Choi C."/>
            <person name="Clum A."/>
            <person name="Copeland A."/>
            <person name="Grisel N."/>
            <person name="Haridas S."/>
            <person name="Kipfer T."/>
            <person name="LaButti K."/>
            <person name="Lindquist E."/>
            <person name="Lipzen A."/>
            <person name="Maire R."/>
            <person name="Meier B."/>
            <person name="Mihaltcheva S."/>
            <person name="Molinier V."/>
            <person name="Murat C."/>
            <person name="Poggeler S."/>
            <person name="Quandt C.A."/>
            <person name="Sperisen C."/>
            <person name="Tritt A."/>
            <person name="Tisserant E."/>
            <person name="Crous P.W."/>
            <person name="Henrissat B."/>
            <person name="Nehls U."/>
            <person name="Egli S."/>
            <person name="Spatafora J.W."/>
            <person name="Grigoriev I.V."/>
            <person name="Martin F.M."/>
        </authorList>
    </citation>
    <scope>NUCLEOTIDE SEQUENCE [LARGE SCALE GENOMIC DNA]</scope>
    <source>
        <strain evidence="2 3">CBS 207.34</strain>
    </source>
</reference>
<keyword evidence="1" id="KW-0472">Membrane</keyword>
<feature type="transmembrane region" description="Helical" evidence="1">
    <location>
        <begin position="61"/>
        <end position="84"/>
    </location>
</feature>
<accession>A0A8E2JVU3</accession>
<feature type="transmembrane region" description="Helical" evidence="1">
    <location>
        <begin position="33"/>
        <end position="55"/>
    </location>
</feature>
<protein>
    <submittedName>
        <fullName evidence="2">Uncharacterized protein</fullName>
    </submittedName>
</protein>
<name>A0A8E2JVU3_9PEZI</name>
<keyword evidence="1" id="KW-1133">Transmembrane helix</keyword>
<organism evidence="2 3">
    <name type="scientific">Glonium stellatum</name>
    <dbReference type="NCBI Taxonomy" id="574774"/>
    <lineage>
        <taxon>Eukaryota</taxon>
        <taxon>Fungi</taxon>
        <taxon>Dikarya</taxon>
        <taxon>Ascomycota</taxon>
        <taxon>Pezizomycotina</taxon>
        <taxon>Dothideomycetes</taxon>
        <taxon>Pleosporomycetidae</taxon>
        <taxon>Gloniales</taxon>
        <taxon>Gloniaceae</taxon>
        <taxon>Glonium</taxon>
    </lineage>
</organism>
<sequence>MDDIAMTINSFRNLMQYTLPLFDVTLTISDAEFTALAAAAGVSGIATVSAAVWTLCSAAGALGPVGLLGGAAVATVAFSAAAIVEGIKWGDRQKTNPSVILLTIQKSLQECARFLLGLFMAAEQSEKDDSSHLERVQAYKEHLSSILFLKPGCMKAYYKNGSLKLAKDMKDLKTGP</sequence>
<proteinExistence type="predicted"/>
<dbReference type="Proteomes" id="UP000250140">
    <property type="component" value="Unassembled WGS sequence"/>
</dbReference>
<keyword evidence="3" id="KW-1185">Reference proteome</keyword>
<keyword evidence="1" id="KW-0812">Transmembrane</keyword>
<gene>
    <name evidence="2" type="ORF">AOQ84DRAFT_374033</name>
</gene>